<feature type="domain" description="Heterokaryon incompatibility" evidence="1">
    <location>
        <begin position="122"/>
        <end position="269"/>
    </location>
</feature>
<dbReference type="Proteomes" id="UP000800096">
    <property type="component" value="Unassembled WGS sequence"/>
</dbReference>
<dbReference type="EMBL" id="ML979134">
    <property type="protein sequence ID" value="KAF1917900.1"/>
    <property type="molecule type" value="Genomic_DNA"/>
</dbReference>
<organism evidence="2 3">
    <name type="scientific">Ampelomyces quisqualis</name>
    <name type="common">Powdery mildew agent</name>
    <dbReference type="NCBI Taxonomy" id="50730"/>
    <lineage>
        <taxon>Eukaryota</taxon>
        <taxon>Fungi</taxon>
        <taxon>Dikarya</taxon>
        <taxon>Ascomycota</taxon>
        <taxon>Pezizomycotina</taxon>
        <taxon>Dothideomycetes</taxon>
        <taxon>Pleosporomycetidae</taxon>
        <taxon>Pleosporales</taxon>
        <taxon>Pleosporineae</taxon>
        <taxon>Phaeosphaeriaceae</taxon>
        <taxon>Ampelomyces</taxon>
    </lineage>
</organism>
<name>A0A6A5QSV5_AMPQU</name>
<dbReference type="PANTHER" id="PTHR33112">
    <property type="entry name" value="DOMAIN PROTEIN, PUTATIVE-RELATED"/>
    <property type="match status" value="1"/>
</dbReference>
<dbReference type="PANTHER" id="PTHR33112:SF9">
    <property type="entry name" value="HETEROKARYON INCOMPATIBILITY DOMAIN-CONTAINING PROTEIN"/>
    <property type="match status" value="1"/>
</dbReference>
<keyword evidence="3" id="KW-1185">Reference proteome</keyword>
<gene>
    <name evidence="2" type="ORF">BDU57DRAFT_494290</name>
</gene>
<accession>A0A6A5QSV5</accession>
<dbReference type="Pfam" id="PF06985">
    <property type="entry name" value="HET"/>
    <property type="match status" value="1"/>
</dbReference>
<evidence type="ECO:0000259" key="1">
    <source>
        <dbReference type="Pfam" id="PF06985"/>
    </source>
</evidence>
<sequence length="388" mass="44385">MEPSTSMCQALNTYLEKHSGHPDLRFAVSIGSIAESERCGCRYCYVACQTVGQNQTHDNEAMRMNWRRDIGPGFGPTKNGRISGMFMDSGLCLESCGHQREIFFYDSQDVKLIETEGRRGCYVCLSHCWGGEQPLKTTLDPDTLTQYEQRIEWDLLPKTFQDAITFSRFFGAQYIWIDSLCIIQDSLNDWRAQSALMVEIYQNAAITIAGSASSSPHQGLFRTAKSGHIDEPLIGTESLEGIDKIRSREPLSHDAAELPLMQRGWVFQERLLSPRYLHFGQNELIWECMERLTCECGTLHLQQESFRTKWLEPKNRLHPDSLQYLLKNKPYSIPRAWRAAVVDYSRMKLSHPEDLFLSISGIAKCVQEATGWQYVAGMWKETLITDLL</sequence>
<evidence type="ECO:0000313" key="3">
    <source>
        <dbReference type="Proteomes" id="UP000800096"/>
    </source>
</evidence>
<dbReference type="OrthoDB" id="5362512at2759"/>
<protein>
    <submittedName>
        <fullName evidence="2">Heterokaryon incompatibility protein-domain-containing protein</fullName>
    </submittedName>
</protein>
<dbReference type="AlphaFoldDB" id="A0A6A5QSV5"/>
<proteinExistence type="predicted"/>
<feature type="non-terminal residue" evidence="2">
    <location>
        <position position="388"/>
    </location>
</feature>
<reference evidence="2" key="1">
    <citation type="journal article" date="2020" name="Stud. Mycol.">
        <title>101 Dothideomycetes genomes: a test case for predicting lifestyles and emergence of pathogens.</title>
        <authorList>
            <person name="Haridas S."/>
            <person name="Albert R."/>
            <person name="Binder M."/>
            <person name="Bloem J."/>
            <person name="Labutti K."/>
            <person name="Salamov A."/>
            <person name="Andreopoulos B."/>
            <person name="Baker S."/>
            <person name="Barry K."/>
            <person name="Bills G."/>
            <person name="Bluhm B."/>
            <person name="Cannon C."/>
            <person name="Castanera R."/>
            <person name="Culley D."/>
            <person name="Daum C."/>
            <person name="Ezra D."/>
            <person name="Gonzalez J."/>
            <person name="Henrissat B."/>
            <person name="Kuo A."/>
            <person name="Liang C."/>
            <person name="Lipzen A."/>
            <person name="Lutzoni F."/>
            <person name="Magnuson J."/>
            <person name="Mondo S."/>
            <person name="Nolan M."/>
            <person name="Ohm R."/>
            <person name="Pangilinan J."/>
            <person name="Park H.-J."/>
            <person name="Ramirez L."/>
            <person name="Alfaro M."/>
            <person name="Sun H."/>
            <person name="Tritt A."/>
            <person name="Yoshinaga Y."/>
            <person name="Zwiers L.-H."/>
            <person name="Turgeon B."/>
            <person name="Goodwin S."/>
            <person name="Spatafora J."/>
            <person name="Crous P."/>
            <person name="Grigoriev I."/>
        </authorList>
    </citation>
    <scope>NUCLEOTIDE SEQUENCE</scope>
    <source>
        <strain evidence="2">HMLAC05119</strain>
    </source>
</reference>
<evidence type="ECO:0000313" key="2">
    <source>
        <dbReference type="EMBL" id="KAF1917900.1"/>
    </source>
</evidence>
<dbReference type="InterPro" id="IPR010730">
    <property type="entry name" value="HET"/>
</dbReference>